<dbReference type="Gene3D" id="3.30.300.180">
    <property type="match status" value="1"/>
</dbReference>
<keyword evidence="4 8" id="KW-0547">Nucleotide-binding</keyword>
<dbReference type="InterPro" id="IPR013317">
    <property type="entry name" value="DnaA_dom"/>
</dbReference>
<evidence type="ECO:0000256" key="3">
    <source>
        <dbReference type="ARBA" id="ARBA00022705"/>
    </source>
</evidence>
<feature type="compositionally biased region" description="Pro residues" evidence="12">
    <location>
        <begin position="111"/>
        <end position="124"/>
    </location>
</feature>
<dbReference type="FunFam" id="3.40.50.300:FF:000668">
    <property type="entry name" value="Chromosomal replication initiator protein DnaA"/>
    <property type="match status" value="1"/>
</dbReference>
<evidence type="ECO:0000256" key="8">
    <source>
        <dbReference type="HAMAP-Rule" id="MF_00377"/>
    </source>
</evidence>
<evidence type="ECO:0000256" key="1">
    <source>
        <dbReference type="ARBA" id="ARBA00006583"/>
    </source>
</evidence>
<evidence type="ECO:0000256" key="12">
    <source>
        <dbReference type="SAM" id="MobiDB-lite"/>
    </source>
</evidence>
<feature type="binding site" evidence="8">
    <location>
        <position position="192"/>
    </location>
    <ligand>
        <name>ATP</name>
        <dbReference type="ChEBI" id="CHEBI:30616"/>
    </ligand>
</feature>
<dbReference type="InterPro" id="IPR024633">
    <property type="entry name" value="DnaA_N_dom"/>
</dbReference>
<keyword evidence="5 8" id="KW-0067">ATP-binding</keyword>
<dbReference type="Gene3D" id="1.10.1750.10">
    <property type="match status" value="1"/>
</dbReference>
<dbReference type="Pfam" id="PF11638">
    <property type="entry name" value="DnaA_N"/>
    <property type="match status" value="1"/>
</dbReference>
<evidence type="ECO:0000256" key="9">
    <source>
        <dbReference type="NCBIfam" id="TIGR00362"/>
    </source>
</evidence>
<dbReference type="Proteomes" id="UP000440224">
    <property type="component" value="Unassembled WGS sequence"/>
</dbReference>
<evidence type="ECO:0000256" key="2">
    <source>
        <dbReference type="ARBA" id="ARBA00022490"/>
    </source>
</evidence>
<evidence type="ECO:0000256" key="5">
    <source>
        <dbReference type="ARBA" id="ARBA00022840"/>
    </source>
</evidence>
<comment type="similarity">
    <text evidence="1 8 11">Belongs to the DnaA family.</text>
</comment>
<gene>
    <name evidence="8 15" type="primary">dnaA</name>
    <name evidence="15" type="ORF">GF068_13135</name>
</gene>
<dbReference type="PROSITE" id="PS01008">
    <property type="entry name" value="DNAA"/>
    <property type="match status" value="1"/>
</dbReference>
<evidence type="ECO:0000256" key="7">
    <source>
        <dbReference type="ARBA" id="ARBA00023125"/>
    </source>
</evidence>
<dbReference type="CDD" id="cd06571">
    <property type="entry name" value="Bac_DnaA_C"/>
    <property type="match status" value="1"/>
</dbReference>
<comment type="subunit">
    <text evidence="8">Oligomerizes as a right-handed, spiral filament on DNA at oriC.</text>
</comment>
<feature type="binding site" evidence="8">
    <location>
        <position position="196"/>
    </location>
    <ligand>
        <name>ATP</name>
        <dbReference type="ChEBI" id="CHEBI:30616"/>
    </ligand>
</feature>
<dbReference type="InterPro" id="IPR010921">
    <property type="entry name" value="Trp_repressor/repl_initiator"/>
</dbReference>
<dbReference type="SUPFAM" id="SSF52540">
    <property type="entry name" value="P-loop containing nucleoside triphosphate hydrolases"/>
    <property type="match status" value="1"/>
</dbReference>
<evidence type="ECO:0000256" key="11">
    <source>
        <dbReference type="RuleBase" id="RU004227"/>
    </source>
</evidence>
<dbReference type="GO" id="GO:0005737">
    <property type="term" value="C:cytoplasm"/>
    <property type="evidence" value="ECO:0007669"/>
    <property type="project" value="UniProtKB-SubCell"/>
</dbReference>
<dbReference type="PANTHER" id="PTHR30050">
    <property type="entry name" value="CHROMOSOMAL REPLICATION INITIATOR PROTEIN DNAA"/>
    <property type="match status" value="1"/>
</dbReference>
<accession>A0A6N7PM65</accession>
<evidence type="ECO:0000256" key="4">
    <source>
        <dbReference type="ARBA" id="ARBA00022741"/>
    </source>
</evidence>
<sequence>MTTSRDESRAIFDRAIDHTRGLSPATFDQWFGGVQFDDLTDGVLSLRAQNEFVLEWVKTNFLPTITDKIRELTGWSVQVAWTIDQHLEAPIANVPQMPPVRPRSLVVRPSTTPPTPPPPAPPSGPLAAEPRAPVAVPAPARRPALPDDLNPKHTFATFVVGPSNQLAHAAAIAAAGGGGRRYNPLFICGGTGLGKTHLVHAIAHRVLDERPGARIIYVSAERFTNDFITAIQHHRMDDFRAKYRVHCDLLLVDDIQFLAGREQTQEEFFHTFNALHGLDRQIVVTSDKYPQNLERMEERLVSRFSWGLVADIQAPELETRVAIVRNKAALEGIILPDDVALYLAQVIRSNVRELEGTLIRLAAKSSLTGRPVDLAFARAEITAAAPRAQIMSVEDIQRAVCHHFHLRSIDLTSKDRHKSIAFARHVAMYLCKQRLKVSFPEIGRAFGNRDHTTVMSAVRKIEAQRDTDPQVRAHLEALERKLAGDS</sequence>
<dbReference type="GO" id="GO:0008289">
    <property type="term" value="F:lipid binding"/>
    <property type="evidence" value="ECO:0007669"/>
    <property type="project" value="UniProtKB-KW"/>
</dbReference>
<feature type="binding site" evidence="8">
    <location>
        <position position="195"/>
    </location>
    <ligand>
        <name>ATP</name>
        <dbReference type="ChEBI" id="CHEBI:30616"/>
    </ligand>
</feature>
<dbReference type="Pfam" id="PF00308">
    <property type="entry name" value="Bac_DnaA"/>
    <property type="match status" value="1"/>
</dbReference>
<dbReference type="SUPFAM" id="SSF48295">
    <property type="entry name" value="TrpR-like"/>
    <property type="match status" value="1"/>
</dbReference>
<comment type="domain">
    <text evidence="8">Domain I is involved in oligomerization and binding regulators, domain II is flexibile and of varying length in different bacteria, domain III forms the AAA+ region, while domain IV binds dsDNA.</text>
</comment>
<dbReference type="HAMAP" id="MF_00377">
    <property type="entry name" value="DnaA_bact"/>
    <property type="match status" value="1"/>
</dbReference>
<keyword evidence="2 8" id="KW-0963">Cytoplasm</keyword>
<keyword evidence="16" id="KW-1185">Reference proteome</keyword>
<keyword evidence="7 8" id="KW-0238">DNA-binding</keyword>
<dbReference type="InterPro" id="IPR038454">
    <property type="entry name" value="DnaA_N_sf"/>
</dbReference>
<feature type="binding site" evidence="8">
    <location>
        <position position="194"/>
    </location>
    <ligand>
        <name>ATP</name>
        <dbReference type="ChEBI" id="CHEBI:30616"/>
    </ligand>
</feature>
<name>A0A6N7PM65_9BACT</name>
<feature type="region of interest" description="Domain IV, binds dsDNA" evidence="8">
    <location>
        <begin position="366"/>
        <end position="486"/>
    </location>
</feature>
<dbReference type="CDD" id="cd00009">
    <property type="entry name" value="AAA"/>
    <property type="match status" value="1"/>
</dbReference>
<dbReference type="InterPro" id="IPR027417">
    <property type="entry name" value="P-loop_NTPase"/>
</dbReference>
<dbReference type="SMART" id="SM00760">
    <property type="entry name" value="Bac_DnaA_C"/>
    <property type="match status" value="1"/>
</dbReference>
<dbReference type="InterPro" id="IPR001957">
    <property type="entry name" value="Chromosome_initiator_DnaA"/>
</dbReference>
<dbReference type="PANTHER" id="PTHR30050:SF2">
    <property type="entry name" value="CHROMOSOMAL REPLICATION INITIATOR PROTEIN DNAA"/>
    <property type="match status" value="1"/>
</dbReference>
<dbReference type="RefSeq" id="WP_153819685.1">
    <property type="nucleotide sequence ID" value="NZ_WJIE01000003.1"/>
</dbReference>
<dbReference type="GO" id="GO:0005886">
    <property type="term" value="C:plasma membrane"/>
    <property type="evidence" value="ECO:0007669"/>
    <property type="project" value="TreeGrafter"/>
</dbReference>
<comment type="caution">
    <text evidence="8">Lacks conserved residue(s) required for the propagation of feature annotation.</text>
</comment>
<organism evidence="15 16">
    <name type="scientific">Polyangium spumosum</name>
    <dbReference type="NCBI Taxonomy" id="889282"/>
    <lineage>
        <taxon>Bacteria</taxon>
        <taxon>Pseudomonadati</taxon>
        <taxon>Myxococcota</taxon>
        <taxon>Polyangia</taxon>
        <taxon>Polyangiales</taxon>
        <taxon>Polyangiaceae</taxon>
        <taxon>Polyangium</taxon>
    </lineage>
</organism>
<dbReference type="GO" id="GO:0003688">
    <property type="term" value="F:DNA replication origin binding"/>
    <property type="evidence" value="ECO:0007669"/>
    <property type="project" value="UniProtKB-UniRule"/>
</dbReference>
<dbReference type="NCBIfam" id="TIGR00362">
    <property type="entry name" value="DnaA"/>
    <property type="match status" value="1"/>
</dbReference>
<comment type="subcellular location">
    <subcellularLocation>
        <location evidence="8">Cytoplasm</location>
    </subcellularLocation>
</comment>
<evidence type="ECO:0000313" key="15">
    <source>
        <dbReference type="EMBL" id="MRG92867.1"/>
    </source>
</evidence>
<reference evidence="15 16" key="1">
    <citation type="submission" date="2019-10" db="EMBL/GenBank/DDBJ databases">
        <title>A soil myxobacterium in the family Polyangiaceae.</title>
        <authorList>
            <person name="Li Y."/>
            <person name="Wang J."/>
        </authorList>
    </citation>
    <scope>NUCLEOTIDE SEQUENCE [LARGE SCALE GENOMIC DNA]</scope>
    <source>
        <strain evidence="15 16">DSM 14734</strain>
    </source>
</reference>
<evidence type="ECO:0000259" key="14">
    <source>
        <dbReference type="SMART" id="SM00760"/>
    </source>
</evidence>
<feature type="region of interest" description="Disordered" evidence="12">
    <location>
        <begin position="94"/>
        <end position="130"/>
    </location>
</feature>
<evidence type="ECO:0000256" key="10">
    <source>
        <dbReference type="RuleBase" id="RU000577"/>
    </source>
</evidence>
<dbReference type="InterPro" id="IPR018312">
    <property type="entry name" value="Chromosome_initiator_DnaA_CS"/>
</dbReference>
<dbReference type="GO" id="GO:0005524">
    <property type="term" value="F:ATP binding"/>
    <property type="evidence" value="ECO:0007669"/>
    <property type="project" value="UniProtKB-UniRule"/>
</dbReference>
<dbReference type="SMART" id="SM00382">
    <property type="entry name" value="AAA"/>
    <property type="match status" value="1"/>
</dbReference>
<dbReference type="PRINTS" id="PR00051">
    <property type="entry name" value="DNAA"/>
</dbReference>
<dbReference type="Gene3D" id="1.10.8.60">
    <property type="match status" value="1"/>
</dbReference>
<dbReference type="Gene3D" id="3.40.50.300">
    <property type="entry name" value="P-loop containing nucleotide triphosphate hydrolases"/>
    <property type="match status" value="1"/>
</dbReference>
<dbReference type="Pfam" id="PF08299">
    <property type="entry name" value="Bac_DnaA_C"/>
    <property type="match status" value="1"/>
</dbReference>
<dbReference type="OrthoDB" id="9807019at2"/>
<proteinExistence type="inferred from homology"/>
<protein>
    <recommendedName>
        <fullName evidence="8 9">Chromosomal replication initiator protein DnaA</fullName>
    </recommendedName>
</protein>
<evidence type="ECO:0000313" key="16">
    <source>
        <dbReference type="Proteomes" id="UP000440224"/>
    </source>
</evidence>
<dbReference type="InterPro" id="IPR003593">
    <property type="entry name" value="AAA+_ATPase"/>
</dbReference>
<feature type="region of interest" description="Domain I, interacts with DnaA modulators" evidence="8">
    <location>
        <begin position="1"/>
        <end position="89"/>
    </location>
</feature>
<dbReference type="GO" id="GO:0006270">
    <property type="term" value="P:DNA replication initiation"/>
    <property type="evidence" value="ECO:0007669"/>
    <property type="project" value="UniProtKB-UniRule"/>
</dbReference>
<feature type="domain" description="Chromosomal replication initiator DnaA C-terminal" evidence="14">
    <location>
        <begin position="392"/>
        <end position="461"/>
    </location>
</feature>
<feature type="domain" description="AAA+ ATPase" evidence="13">
    <location>
        <begin position="181"/>
        <end position="311"/>
    </location>
</feature>
<comment type="function">
    <text evidence="8 10">Plays an essential role in the initiation and regulation of chromosomal replication. ATP-DnaA binds to the origin of replication (oriC) to initiate formation of the DNA replication initiation complex once per cell cycle. Binds the DnaA box (a 9 base pair repeat at the origin) and separates the double-stranded (ds)DNA. Forms a right-handed helical filament on oriC DNA; dsDNA binds to the exterior of the filament while single-stranded (ss)DNA is stabiized in the filament's interior. The ATP-DnaA-oriC complex binds and stabilizes one strand of the AT-rich DNA unwinding element (DUE), permitting loading of DNA polymerase. After initiation quickly degrades to an ADP-DnaA complex that is not apt for DNA replication. Binds acidic phospholipids.</text>
</comment>
<dbReference type="EMBL" id="WJIE01000003">
    <property type="protein sequence ID" value="MRG92867.1"/>
    <property type="molecule type" value="Genomic_DNA"/>
</dbReference>
<evidence type="ECO:0000256" key="6">
    <source>
        <dbReference type="ARBA" id="ARBA00023121"/>
    </source>
</evidence>
<dbReference type="AlphaFoldDB" id="A0A6N7PM65"/>
<dbReference type="GO" id="GO:0006275">
    <property type="term" value="P:regulation of DNA replication"/>
    <property type="evidence" value="ECO:0007669"/>
    <property type="project" value="UniProtKB-UniRule"/>
</dbReference>
<evidence type="ECO:0000259" key="13">
    <source>
        <dbReference type="SMART" id="SM00382"/>
    </source>
</evidence>
<comment type="caution">
    <text evidence="15">The sequence shown here is derived from an EMBL/GenBank/DDBJ whole genome shotgun (WGS) entry which is preliminary data.</text>
</comment>
<dbReference type="InterPro" id="IPR020591">
    <property type="entry name" value="Chromosome_initiator_DnaA-like"/>
</dbReference>
<keyword evidence="3 8" id="KW-0235">DNA replication</keyword>
<keyword evidence="6 8" id="KW-0446">Lipid-binding</keyword>
<dbReference type="InterPro" id="IPR013159">
    <property type="entry name" value="DnaA_C"/>
</dbReference>